<dbReference type="InterPro" id="IPR036661">
    <property type="entry name" value="Luciferase-like_sf"/>
</dbReference>
<protein>
    <submittedName>
        <fullName evidence="1">Uncharacterized protein</fullName>
    </submittedName>
</protein>
<sequence>VYLAAVAQHTSVIRIGTIIYHLPLHNPK</sequence>
<feature type="non-terminal residue" evidence="1">
    <location>
        <position position="28"/>
    </location>
</feature>
<organism evidence="1">
    <name type="scientific">marine metagenome</name>
    <dbReference type="NCBI Taxonomy" id="408172"/>
    <lineage>
        <taxon>unclassified sequences</taxon>
        <taxon>metagenomes</taxon>
        <taxon>ecological metagenomes</taxon>
    </lineage>
</organism>
<dbReference type="EMBL" id="UINC01049305">
    <property type="protein sequence ID" value="SVB60923.1"/>
    <property type="molecule type" value="Genomic_DNA"/>
</dbReference>
<gene>
    <name evidence="1" type="ORF">METZ01_LOCUS213777</name>
</gene>
<feature type="non-terminal residue" evidence="1">
    <location>
        <position position="1"/>
    </location>
</feature>
<dbReference type="SUPFAM" id="SSF51679">
    <property type="entry name" value="Bacterial luciferase-like"/>
    <property type="match status" value="1"/>
</dbReference>
<accession>A0A382FFD1</accession>
<proteinExistence type="predicted"/>
<name>A0A382FFD1_9ZZZZ</name>
<dbReference type="GO" id="GO:0016705">
    <property type="term" value="F:oxidoreductase activity, acting on paired donors, with incorporation or reduction of molecular oxygen"/>
    <property type="evidence" value="ECO:0007669"/>
    <property type="project" value="InterPro"/>
</dbReference>
<dbReference type="Gene3D" id="3.20.20.30">
    <property type="entry name" value="Luciferase-like domain"/>
    <property type="match status" value="1"/>
</dbReference>
<evidence type="ECO:0000313" key="1">
    <source>
        <dbReference type="EMBL" id="SVB60923.1"/>
    </source>
</evidence>
<reference evidence="1" key="1">
    <citation type="submission" date="2018-05" db="EMBL/GenBank/DDBJ databases">
        <authorList>
            <person name="Lanie J.A."/>
            <person name="Ng W.-L."/>
            <person name="Kazmierczak K.M."/>
            <person name="Andrzejewski T.M."/>
            <person name="Davidsen T.M."/>
            <person name="Wayne K.J."/>
            <person name="Tettelin H."/>
            <person name="Glass J.I."/>
            <person name="Rusch D."/>
            <person name="Podicherti R."/>
            <person name="Tsui H.-C.T."/>
            <person name="Winkler M.E."/>
        </authorList>
    </citation>
    <scope>NUCLEOTIDE SEQUENCE</scope>
</reference>
<dbReference type="AlphaFoldDB" id="A0A382FFD1"/>